<name>A0ABU4VJH8_9ACTN</name>
<comment type="caution">
    <text evidence="3">The sequence shown here is derived from an EMBL/GenBank/DDBJ whole genome shotgun (WGS) entry which is preliminary data.</text>
</comment>
<feature type="region of interest" description="Disordered" evidence="1">
    <location>
        <begin position="67"/>
        <end position="94"/>
    </location>
</feature>
<evidence type="ECO:0000313" key="4">
    <source>
        <dbReference type="Proteomes" id="UP001277761"/>
    </source>
</evidence>
<reference evidence="3 4" key="1">
    <citation type="submission" date="2023-11" db="EMBL/GenBank/DDBJ databases">
        <authorList>
            <person name="Xu M."/>
            <person name="Jiang T."/>
        </authorList>
    </citation>
    <scope>NUCLEOTIDE SEQUENCE [LARGE SCALE GENOMIC DNA]</scope>
    <source>
        <strain evidence="3 4">SD</strain>
    </source>
</reference>
<dbReference type="GO" id="GO:0008745">
    <property type="term" value="F:N-acetylmuramoyl-L-alanine amidase activity"/>
    <property type="evidence" value="ECO:0007669"/>
    <property type="project" value="UniProtKB-EC"/>
</dbReference>
<sequence length="371" mass="39188">MSLSHRRALLGAIVSLVAVLAAIALGVATDDGAPPPATTSSVVTLPLAPSAIADPGQPDAVTVPSQALEQAARATEDHRGSRSENPPGVSAGELDAGREQQEDLVQRDDLPNVTPLAAPSQRGCRSTFVRNASSRRGVKPRLFVVHYTVSANRPGWDDVNAIVGLFNTPSFAASSSYVIDDEAHCAYIVRESDKPWTQAGFNPVSISVEMIATGREGRLTSAAGMRRLGQVISDSTRRWGIPLQRGAVSGCTVTRAGIVDHRQLGSCGGGHVDISPYSLAPVIAAAKAARAGGTQPSARSVLTKAERTNVDELQKRRLIARRNGGWTKIAAFHNQRAEAAKAWLRARLKTIASGTTNHRPARRAYIAAVIG</sequence>
<evidence type="ECO:0000259" key="2">
    <source>
        <dbReference type="Pfam" id="PF01510"/>
    </source>
</evidence>
<evidence type="ECO:0000313" key="3">
    <source>
        <dbReference type="EMBL" id="MDX8151081.1"/>
    </source>
</evidence>
<dbReference type="Gene3D" id="3.40.80.10">
    <property type="entry name" value="Peptidoglycan recognition protein-like"/>
    <property type="match status" value="1"/>
</dbReference>
<protein>
    <submittedName>
        <fullName evidence="3">N-acetylmuramoyl-L-alanine amidase</fullName>
        <ecNumber evidence="3">3.5.1.28</ecNumber>
    </submittedName>
</protein>
<dbReference type="InterPro" id="IPR036505">
    <property type="entry name" value="Amidase/PGRP_sf"/>
</dbReference>
<proteinExistence type="predicted"/>
<dbReference type="Proteomes" id="UP001277761">
    <property type="component" value="Unassembled WGS sequence"/>
</dbReference>
<dbReference type="Pfam" id="PF01510">
    <property type="entry name" value="Amidase_2"/>
    <property type="match status" value="1"/>
</dbReference>
<keyword evidence="3" id="KW-0378">Hydrolase</keyword>
<dbReference type="EMBL" id="JAXAVX010000002">
    <property type="protein sequence ID" value="MDX8151081.1"/>
    <property type="molecule type" value="Genomic_DNA"/>
</dbReference>
<keyword evidence="4" id="KW-1185">Reference proteome</keyword>
<organism evidence="3 4">
    <name type="scientific">Patulibacter brassicae</name>
    <dbReference type="NCBI Taxonomy" id="1705717"/>
    <lineage>
        <taxon>Bacteria</taxon>
        <taxon>Bacillati</taxon>
        <taxon>Actinomycetota</taxon>
        <taxon>Thermoleophilia</taxon>
        <taxon>Solirubrobacterales</taxon>
        <taxon>Patulibacteraceae</taxon>
        <taxon>Patulibacter</taxon>
    </lineage>
</organism>
<gene>
    <name evidence="3" type="ORF">SK069_05715</name>
</gene>
<accession>A0ABU4VJH8</accession>
<evidence type="ECO:0000256" key="1">
    <source>
        <dbReference type="SAM" id="MobiDB-lite"/>
    </source>
</evidence>
<dbReference type="SUPFAM" id="SSF55846">
    <property type="entry name" value="N-acetylmuramoyl-L-alanine amidase-like"/>
    <property type="match status" value="1"/>
</dbReference>
<dbReference type="RefSeq" id="WP_319953234.1">
    <property type="nucleotide sequence ID" value="NZ_JAXAVX010000002.1"/>
</dbReference>
<dbReference type="EC" id="3.5.1.28" evidence="3"/>
<feature type="domain" description="N-acetylmuramoyl-L-alanine amidase" evidence="2">
    <location>
        <begin position="139"/>
        <end position="263"/>
    </location>
</feature>
<dbReference type="InterPro" id="IPR002502">
    <property type="entry name" value="Amidase_domain"/>
</dbReference>